<reference evidence="2" key="1">
    <citation type="journal article" date="2023" name="Front. Plant Sci.">
        <title>Chromosomal-level genome assembly of Melastoma candidum provides insights into trichome evolution.</title>
        <authorList>
            <person name="Zhong Y."/>
            <person name="Wu W."/>
            <person name="Sun C."/>
            <person name="Zou P."/>
            <person name="Liu Y."/>
            <person name="Dai S."/>
            <person name="Zhou R."/>
        </authorList>
    </citation>
    <scope>NUCLEOTIDE SEQUENCE [LARGE SCALE GENOMIC DNA]</scope>
</reference>
<organism evidence="1 2">
    <name type="scientific">Melastoma candidum</name>
    <dbReference type="NCBI Taxonomy" id="119954"/>
    <lineage>
        <taxon>Eukaryota</taxon>
        <taxon>Viridiplantae</taxon>
        <taxon>Streptophyta</taxon>
        <taxon>Embryophyta</taxon>
        <taxon>Tracheophyta</taxon>
        <taxon>Spermatophyta</taxon>
        <taxon>Magnoliopsida</taxon>
        <taxon>eudicotyledons</taxon>
        <taxon>Gunneridae</taxon>
        <taxon>Pentapetalae</taxon>
        <taxon>rosids</taxon>
        <taxon>malvids</taxon>
        <taxon>Myrtales</taxon>
        <taxon>Melastomataceae</taxon>
        <taxon>Melastomatoideae</taxon>
        <taxon>Melastomateae</taxon>
        <taxon>Melastoma</taxon>
    </lineage>
</organism>
<protein>
    <submittedName>
        <fullName evidence="1">Uncharacterized protein</fullName>
    </submittedName>
</protein>
<name>A0ACB9NRV6_9MYRT</name>
<gene>
    <name evidence="1" type="ORF">MLD38_024392</name>
</gene>
<dbReference type="EMBL" id="CM042886">
    <property type="protein sequence ID" value="KAI4339448.1"/>
    <property type="molecule type" value="Genomic_DNA"/>
</dbReference>
<evidence type="ECO:0000313" key="1">
    <source>
        <dbReference type="EMBL" id="KAI4339448.1"/>
    </source>
</evidence>
<proteinExistence type="predicted"/>
<comment type="caution">
    <text evidence="1">The sequence shown here is derived from an EMBL/GenBank/DDBJ whole genome shotgun (WGS) entry which is preliminary data.</text>
</comment>
<accession>A0ACB9NRV6</accession>
<dbReference type="Proteomes" id="UP001057402">
    <property type="component" value="Chromosome 7"/>
</dbReference>
<sequence length="475" mass="52800">MSEAATDSDTKSEFGFVPQDSESKLMQCMNNCEDNDFEMENPFEGQAMPADGSFEVDIMDCRDPPSVVQVEDRPDDVAEYSSSFGETDSGAEYNLSLSDGEVESTYAGGGMSGSINNGYGDVFALRKKKLTDHWRLFIQPLRWHCKWLELQMKELNAQAVKYDNALAKYEQRKQLGLECLHGGDMDSKSAPLLAQVKREKVMKRRKRKRNEDTVDLVSYMSHHNLFSFYEKKPQSDVRPMEACSGNLGLEESLDFGGGLSSLEQLLAKIEMAHMHIRKVKARIGKVIGENPAKFASLNSLSMGPRDPLSGAFCDGTSPPPDGNHQSPICSIHVASKKVASGSRTESLEHVIVGPDLREPTTSHHAIESSNPKSEEGYLKKVKIDNPTQREVAKEEIINEDELTSTTLGKLRERPERRKAAAASASASGVRSDKLAEGPSHVEASNKRTTSTTKTYVRKRRRRGRLTARPRKRNQA</sequence>
<keyword evidence="2" id="KW-1185">Reference proteome</keyword>
<evidence type="ECO:0000313" key="2">
    <source>
        <dbReference type="Proteomes" id="UP001057402"/>
    </source>
</evidence>